<proteinExistence type="predicted"/>
<dbReference type="GO" id="GO:0008236">
    <property type="term" value="F:serine-type peptidase activity"/>
    <property type="evidence" value="ECO:0007669"/>
    <property type="project" value="InterPro"/>
</dbReference>
<dbReference type="PROSITE" id="PS50106">
    <property type="entry name" value="PDZ"/>
    <property type="match status" value="1"/>
</dbReference>
<dbReference type="SUPFAM" id="SSF50156">
    <property type="entry name" value="PDZ domain-like"/>
    <property type="match status" value="1"/>
</dbReference>
<dbReference type="InterPro" id="IPR029045">
    <property type="entry name" value="ClpP/crotonase-like_dom_sf"/>
</dbReference>
<dbReference type="Gene3D" id="2.30.42.10">
    <property type="match status" value="1"/>
</dbReference>
<organism evidence="3 4">
    <name type="scientific">Leptonema illini</name>
    <dbReference type="NCBI Taxonomy" id="183"/>
    <lineage>
        <taxon>Bacteria</taxon>
        <taxon>Pseudomonadati</taxon>
        <taxon>Spirochaetota</taxon>
        <taxon>Spirochaetia</taxon>
        <taxon>Leptospirales</taxon>
        <taxon>Leptospiraceae</taxon>
        <taxon>Leptonema</taxon>
    </lineage>
</organism>
<dbReference type="SMART" id="SM00245">
    <property type="entry name" value="TSPc"/>
    <property type="match status" value="1"/>
</dbReference>
<evidence type="ECO:0000256" key="1">
    <source>
        <dbReference type="SAM" id="SignalP"/>
    </source>
</evidence>
<sequence length="551" mass="61840">MRRYLLLLFMTLPVLASSSLLAQESENEFDWAYFRSVVEYASENHLYADRADADEAYVGAAEEALRVIPEITLLLHRDYAEEFKTKAPALTGTTIEINPRSSYILFQLDSNGQRQLLNPERTVRNGKKTAGRGELKTPLKYWKKSGFTEADLRIVIDFIEKRQPDSSQRLLFSALNGYLKAYDPHSWMLDKSTFMAASDGKVGLGLLIGKEAATGNVVIVNIIPGSPAMQMGLQHRDTILAVDGRPVFGLTIPEVVEVLRGKLNSTANITVERNQQRLSFQIQRTDIPLPVVESRMLSDGIGIIHLRTFLWAQDADRPTNAFRRELAALQARGMRTLILDLRGNQGGDMGESMEFAALFLKERQTVIRIMRPEEEPARRSIRYGGVPESLPVVVLIDFRSYGGAEIVASALQTHDRALILGERSSGGGSLQSVRPLGSLLIKLTTARFVTARGGSIHLFGVEPDIAVSMEQDGSFPSRFREVNLWNHIPPLQKDNPRPERTAQMQELNVRVQPALKELEPSLKKRILRGDRVDLQLERSLVIVREYAKRKE</sequence>
<dbReference type="InterPro" id="IPR036034">
    <property type="entry name" value="PDZ_sf"/>
</dbReference>
<evidence type="ECO:0000259" key="2">
    <source>
        <dbReference type="PROSITE" id="PS50106"/>
    </source>
</evidence>
<evidence type="ECO:0000313" key="4">
    <source>
        <dbReference type="Proteomes" id="UP000460298"/>
    </source>
</evidence>
<dbReference type="InterPro" id="IPR001478">
    <property type="entry name" value="PDZ"/>
</dbReference>
<dbReference type="InterPro" id="IPR005151">
    <property type="entry name" value="Tail-specific_protease"/>
</dbReference>
<dbReference type="SUPFAM" id="SSF52096">
    <property type="entry name" value="ClpP/crotonase"/>
    <property type="match status" value="1"/>
</dbReference>
<protein>
    <submittedName>
        <fullName evidence="3">PDZ domain-containing protein</fullName>
    </submittedName>
</protein>
<feature type="chain" id="PRO_5032358591" evidence="1">
    <location>
        <begin position="23"/>
        <end position="551"/>
    </location>
</feature>
<comment type="caution">
    <text evidence="3">The sequence shown here is derived from an EMBL/GenBank/DDBJ whole genome shotgun (WGS) entry which is preliminary data.</text>
</comment>
<reference evidence="3 4" key="1">
    <citation type="submission" date="2019-10" db="EMBL/GenBank/DDBJ databases">
        <title>Extracellular Electron Transfer in a Candidatus Methanoperedens spp. Enrichment Culture.</title>
        <authorList>
            <person name="Berger S."/>
            <person name="Rangel Shaw D."/>
            <person name="Berben T."/>
            <person name="In 'T Zandt M."/>
            <person name="Frank J."/>
            <person name="Reimann J."/>
            <person name="Jetten M.S.M."/>
            <person name="Welte C.U."/>
        </authorList>
    </citation>
    <scope>NUCLEOTIDE SEQUENCE [LARGE SCALE GENOMIC DNA]</scope>
    <source>
        <strain evidence="3">SB12</strain>
    </source>
</reference>
<dbReference type="CDD" id="cd06782">
    <property type="entry name" value="cpPDZ_CPP-like"/>
    <property type="match status" value="1"/>
</dbReference>
<dbReference type="Proteomes" id="UP000460298">
    <property type="component" value="Unassembled WGS sequence"/>
</dbReference>
<keyword evidence="1" id="KW-0732">Signal</keyword>
<feature type="signal peptide" evidence="1">
    <location>
        <begin position="1"/>
        <end position="22"/>
    </location>
</feature>
<name>A0A833M097_9LEPT</name>
<dbReference type="EMBL" id="WBUI01000001">
    <property type="protein sequence ID" value="KAB2935240.1"/>
    <property type="molecule type" value="Genomic_DNA"/>
</dbReference>
<feature type="domain" description="PDZ" evidence="2">
    <location>
        <begin position="191"/>
        <end position="260"/>
    </location>
</feature>
<dbReference type="GO" id="GO:0007165">
    <property type="term" value="P:signal transduction"/>
    <property type="evidence" value="ECO:0007669"/>
    <property type="project" value="TreeGrafter"/>
</dbReference>
<dbReference type="GO" id="GO:0004175">
    <property type="term" value="F:endopeptidase activity"/>
    <property type="evidence" value="ECO:0007669"/>
    <property type="project" value="TreeGrafter"/>
</dbReference>
<evidence type="ECO:0000313" key="3">
    <source>
        <dbReference type="EMBL" id="KAB2935240.1"/>
    </source>
</evidence>
<accession>A0A833M097</accession>
<dbReference type="GO" id="GO:0030288">
    <property type="term" value="C:outer membrane-bounded periplasmic space"/>
    <property type="evidence" value="ECO:0007669"/>
    <property type="project" value="TreeGrafter"/>
</dbReference>
<dbReference type="SMART" id="SM00228">
    <property type="entry name" value="PDZ"/>
    <property type="match status" value="1"/>
</dbReference>
<dbReference type="PANTHER" id="PTHR32060:SF30">
    <property type="entry name" value="CARBOXY-TERMINAL PROCESSING PROTEASE CTPA"/>
    <property type="match status" value="1"/>
</dbReference>
<dbReference type="GO" id="GO:0006508">
    <property type="term" value="P:proteolysis"/>
    <property type="evidence" value="ECO:0007669"/>
    <property type="project" value="InterPro"/>
</dbReference>
<dbReference type="Gene3D" id="3.90.226.10">
    <property type="entry name" value="2-enoyl-CoA Hydratase, Chain A, domain 1"/>
    <property type="match status" value="1"/>
</dbReference>
<dbReference type="Pfam" id="PF17820">
    <property type="entry name" value="PDZ_6"/>
    <property type="match status" value="1"/>
</dbReference>
<dbReference type="InterPro" id="IPR041489">
    <property type="entry name" value="PDZ_6"/>
</dbReference>
<gene>
    <name evidence="3" type="ORF">F9K24_00495</name>
</gene>
<dbReference type="Gene3D" id="3.30.750.44">
    <property type="match status" value="1"/>
</dbReference>
<dbReference type="PANTHER" id="PTHR32060">
    <property type="entry name" value="TAIL-SPECIFIC PROTEASE"/>
    <property type="match status" value="1"/>
</dbReference>
<dbReference type="Pfam" id="PF03572">
    <property type="entry name" value="Peptidase_S41"/>
    <property type="match status" value="1"/>
</dbReference>
<dbReference type="CDD" id="cd06567">
    <property type="entry name" value="Peptidase_S41"/>
    <property type="match status" value="1"/>
</dbReference>
<dbReference type="AlphaFoldDB" id="A0A833M097"/>